<accession>A0A2W4AB46</accession>
<name>A0A2W4AB46_9ENTE</name>
<proteinExistence type="predicted"/>
<gene>
    <name evidence="1" type="ORF">CI088_00615</name>
</gene>
<organism evidence="1 2">
    <name type="scientific">Enterococcus plantarum</name>
    <dbReference type="NCBI Taxonomy" id="1077675"/>
    <lineage>
        <taxon>Bacteria</taxon>
        <taxon>Bacillati</taxon>
        <taxon>Bacillota</taxon>
        <taxon>Bacilli</taxon>
        <taxon>Lactobacillales</taxon>
        <taxon>Enterococcaceae</taxon>
        <taxon>Enterococcus</taxon>
    </lineage>
</organism>
<reference evidence="1 2" key="1">
    <citation type="submission" date="2017-11" db="EMBL/GenBank/DDBJ databases">
        <title>Draft genome sequence of Enterococcus plantarum TRW2 strain isolated from lettuce.</title>
        <authorList>
            <person name="Kim E.B."/>
            <person name="Marco M.L."/>
            <person name="Williams T.R."/>
            <person name="You I.H."/>
        </authorList>
    </citation>
    <scope>NUCLEOTIDE SEQUENCE [LARGE SCALE GENOMIC DNA]</scope>
    <source>
        <strain evidence="1 2">TRW2</strain>
    </source>
</reference>
<dbReference type="RefSeq" id="WP_111246835.1">
    <property type="nucleotide sequence ID" value="NZ_JAFLVY010000008.1"/>
</dbReference>
<evidence type="ECO:0000313" key="2">
    <source>
        <dbReference type="Proteomes" id="UP000249828"/>
    </source>
</evidence>
<comment type="caution">
    <text evidence="1">The sequence shown here is derived from an EMBL/GenBank/DDBJ whole genome shotgun (WGS) entry which is preliminary data.</text>
</comment>
<sequence length="236" mass="25474">MKKLVLVSVIALGLFSSLFIGKTSYATEVSEQDRETSIQDQITIDSVKSGLQHISGTAISTPWTSYSVYVNGRYVSQAGTRYIDGKLKYSTSYVNISGKNGPIALSVGDKVTVEAYSGDGFYVEKNIYSTVETIVEQGVIQPDKIPSETFSVNPVAADSAVHISGTKHPNASYYRILVNGKYVGRASNRASDYSTNSQFNGPISLKSGDRITVEAVSGDGFHIPIKIYSTVETIAQ</sequence>
<evidence type="ECO:0000313" key="1">
    <source>
        <dbReference type="EMBL" id="PZL78303.1"/>
    </source>
</evidence>
<dbReference type="STRING" id="1077675.BCR22_09935"/>
<keyword evidence="2" id="KW-1185">Reference proteome</keyword>
<dbReference type="AlphaFoldDB" id="A0A2W4AB46"/>
<protein>
    <submittedName>
        <fullName evidence="1">Uncharacterized protein</fullName>
    </submittedName>
</protein>
<dbReference type="Proteomes" id="UP000249828">
    <property type="component" value="Unassembled WGS sequence"/>
</dbReference>
<dbReference type="EMBL" id="PIEU01000001">
    <property type="protein sequence ID" value="PZL78303.1"/>
    <property type="molecule type" value="Genomic_DNA"/>
</dbReference>